<feature type="compositionally biased region" description="Acidic residues" evidence="1">
    <location>
        <begin position="276"/>
        <end position="286"/>
    </location>
</feature>
<feature type="compositionally biased region" description="Polar residues" evidence="1">
    <location>
        <begin position="287"/>
        <end position="296"/>
    </location>
</feature>
<dbReference type="InParanoid" id="A0A409XBZ3"/>
<dbReference type="AlphaFoldDB" id="A0A409XBZ3"/>
<protein>
    <submittedName>
        <fullName evidence="2">Uncharacterized protein</fullName>
    </submittedName>
</protein>
<sequence length="315" mass="35804">MIDVCYKAKSWAVAIYNPGKHAPGESVYVRLEQSDDPSYLYRWNTHHSVRVNMGPSRQEAQEQVVSDPGHSIFIETSAIHCEKRGVSSLDIQPGAMASKDEDDNVEAPLSITACQNLTKYSGPGYYANAIEGRPVTVPVEEFWVRDWPTYALPNLFPIIINIFPHLTELYISFSPYSVINRSDLEDIEFLKKIHYLSVIQDSSTGEYEVPETLRYLEILLDEQYKKHQTITLAQVMGRIQSSERFANLESIIFGNEKSYQFWRKDETGVRSMMQQSEDDLDGEDGDASSNEYSDNDYSPEGPDTRENDDGDNNNG</sequence>
<reference evidence="2 3" key="1">
    <citation type="journal article" date="2018" name="Evol. Lett.">
        <title>Horizontal gene cluster transfer increased hallucinogenic mushroom diversity.</title>
        <authorList>
            <person name="Reynolds H.T."/>
            <person name="Vijayakumar V."/>
            <person name="Gluck-Thaler E."/>
            <person name="Korotkin H.B."/>
            <person name="Matheny P.B."/>
            <person name="Slot J.C."/>
        </authorList>
    </citation>
    <scope>NUCLEOTIDE SEQUENCE [LARGE SCALE GENOMIC DNA]</scope>
    <source>
        <strain evidence="2 3">2631</strain>
    </source>
</reference>
<organism evidence="2 3">
    <name type="scientific">Psilocybe cyanescens</name>
    <dbReference type="NCBI Taxonomy" id="93625"/>
    <lineage>
        <taxon>Eukaryota</taxon>
        <taxon>Fungi</taxon>
        <taxon>Dikarya</taxon>
        <taxon>Basidiomycota</taxon>
        <taxon>Agaricomycotina</taxon>
        <taxon>Agaricomycetes</taxon>
        <taxon>Agaricomycetidae</taxon>
        <taxon>Agaricales</taxon>
        <taxon>Agaricineae</taxon>
        <taxon>Strophariaceae</taxon>
        <taxon>Psilocybe</taxon>
    </lineage>
</organism>
<gene>
    <name evidence="2" type="ORF">CVT25_005309</name>
</gene>
<comment type="caution">
    <text evidence="2">The sequence shown here is derived from an EMBL/GenBank/DDBJ whole genome shotgun (WGS) entry which is preliminary data.</text>
</comment>
<keyword evidence="3" id="KW-1185">Reference proteome</keyword>
<evidence type="ECO:0000256" key="1">
    <source>
        <dbReference type="SAM" id="MobiDB-lite"/>
    </source>
</evidence>
<proteinExistence type="predicted"/>
<evidence type="ECO:0000313" key="3">
    <source>
        <dbReference type="Proteomes" id="UP000283269"/>
    </source>
</evidence>
<accession>A0A409XBZ3</accession>
<name>A0A409XBZ3_PSICY</name>
<evidence type="ECO:0000313" key="2">
    <source>
        <dbReference type="EMBL" id="PPQ88244.1"/>
    </source>
</evidence>
<dbReference type="Proteomes" id="UP000283269">
    <property type="component" value="Unassembled WGS sequence"/>
</dbReference>
<feature type="region of interest" description="Disordered" evidence="1">
    <location>
        <begin position="271"/>
        <end position="315"/>
    </location>
</feature>
<dbReference type="EMBL" id="NHYD01002128">
    <property type="protein sequence ID" value="PPQ88244.1"/>
    <property type="molecule type" value="Genomic_DNA"/>
</dbReference>